<dbReference type="OrthoDB" id="3252676at2"/>
<dbReference type="NCBIfam" id="NF009888">
    <property type="entry name" value="PRK13348.1"/>
    <property type="match status" value="1"/>
</dbReference>
<reference evidence="7 8" key="1">
    <citation type="submission" date="2016-11" db="EMBL/GenBank/DDBJ databases">
        <authorList>
            <person name="Jaros S."/>
            <person name="Januszkiewicz K."/>
            <person name="Wedrychowicz H."/>
        </authorList>
    </citation>
    <scope>NUCLEOTIDE SEQUENCE [LARGE SCALE GENOMIC DNA]</scope>
    <source>
        <strain evidence="7 8">CGMCC 4.5723</strain>
    </source>
</reference>
<dbReference type="PROSITE" id="PS50931">
    <property type="entry name" value="HTH_LYSR"/>
    <property type="match status" value="1"/>
</dbReference>
<dbReference type="AlphaFoldDB" id="A0A1M6BSM0"/>
<evidence type="ECO:0000256" key="1">
    <source>
        <dbReference type="ARBA" id="ARBA00009437"/>
    </source>
</evidence>
<dbReference type="InterPro" id="IPR017685">
    <property type="entry name" value="ArgP"/>
</dbReference>
<dbReference type="InterPro" id="IPR005119">
    <property type="entry name" value="LysR_subst-bd"/>
</dbReference>
<evidence type="ECO:0000256" key="4">
    <source>
        <dbReference type="ARBA" id="ARBA00023159"/>
    </source>
</evidence>
<keyword evidence="3" id="KW-0238">DNA-binding</keyword>
<dbReference type="PANTHER" id="PTHR30579">
    <property type="entry name" value="TRANSCRIPTIONAL REGULATOR"/>
    <property type="match status" value="1"/>
</dbReference>
<dbReference type="Pfam" id="PF03466">
    <property type="entry name" value="LysR_substrate"/>
    <property type="match status" value="1"/>
</dbReference>
<comment type="similarity">
    <text evidence="1">Belongs to the LysR transcriptional regulatory family.</text>
</comment>
<dbReference type="EMBL" id="FQZK01000001">
    <property type="protein sequence ID" value="SHI51554.1"/>
    <property type="molecule type" value="Genomic_DNA"/>
</dbReference>
<accession>A0A1M6BSM0</accession>
<evidence type="ECO:0000259" key="6">
    <source>
        <dbReference type="PROSITE" id="PS50931"/>
    </source>
</evidence>
<keyword evidence="4" id="KW-0010">Activator</keyword>
<dbReference type="Gene3D" id="3.40.190.290">
    <property type="match status" value="1"/>
</dbReference>
<sequence length="295" mass="32272">MPFQFEHLRTLTALVDEGTFEAAARALHVTPSAVSQRIRAMEQAVGKVLVRRTTPVATTPAGDVVLRHARQVLVLDADALGELGTGDTDPLLPVAVNADSLSTWFLDALAAVTERLGPAFEVHREDEEHTTSLLRAGTVMAAVTSTPEAVQGCTVERLGTMRYLVVCTPEFDARHLGGRRDTALLARAPMVTFDRRDDLQDRFLRQTLSTGHRGPRHYIPASQDFARAVELGMGWGAVPEAQCARALEAGELVPLAPDHPVDVHLYWQRWNLRTPALDLLTDVVRRHAAAGLHPL</sequence>
<dbReference type="NCBIfam" id="TIGR03298">
    <property type="entry name" value="argP"/>
    <property type="match status" value="1"/>
</dbReference>
<dbReference type="InterPro" id="IPR000847">
    <property type="entry name" value="LysR_HTH_N"/>
</dbReference>
<organism evidence="7 8">
    <name type="scientific">Nocardiopsis flavescens</name>
    <dbReference type="NCBI Taxonomy" id="758803"/>
    <lineage>
        <taxon>Bacteria</taxon>
        <taxon>Bacillati</taxon>
        <taxon>Actinomycetota</taxon>
        <taxon>Actinomycetes</taxon>
        <taxon>Streptosporangiales</taxon>
        <taxon>Nocardiopsidaceae</taxon>
        <taxon>Nocardiopsis</taxon>
    </lineage>
</organism>
<protein>
    <submittedName>
        <fullName evidence="7">LysR family transcriptional regulator, chromosome initiation inhibitor</fullName>
    </submittedName>
</protein>
<keyword evidence="8" id="KW-1185">Reference proteome</keyword>
<dbReference type="STRING" id="758803.SAMN05421803_101454"/>
<dbReference type="Proteomes" id="UP000184452">
    <property type="component" value="Unassembled WGS sequence"/>
</dbReference>
<dbReference type="NCBIfam" id="NF002964">
    <property type="entry name" value="PRK03635.1"/>
    <property type="match status" value="1"/>
</dbReference>
<dbReference type="GO" id="GO:0003700">
    <property type="term" value="F:DNA-binding transcription factor activity"/>
    <property type="evidence" value="ECO:0007669"/>
    <property type="project" value="InterPro"/>
</dbReference>
<dbReference type="SUPFAM" id="SSF53850">
    <property type="entry name" value="Periplasmic binding protein-like II"/>
    <property type="match status" value="1"/>
</dbReference>
<keyword evidence="5" id="KW-0804">Transcription</keyword>
<evidence type="ECO:0000313" key="8">
    <source>
        <dbReference type="Proteomes" id="UP000184452"/>
    </source>
</evidence>
<dbReference type="Gene3D" id="1.10.10.10">
    <property type="entry name" value="Winged helix-like DNA-binding domain superfamily/Winged helix DNA-binding domain"/>
    <property type="match status" value="1"/>
</dbReference>
<evidence type="ECO:0000256" key="5">
    <source>
        <dbReference type="ARBA" id="ARBA00023163"/>
    </source>
</evidence>
<dbReference type="SUPFAM" id="SSF46785">
    <property type="entry name" value="Winged helix' DNA-binding domain"/>
    <property type="match status" value="1"/>
</dbReference>
<dbReference type="GO" id="GO:0003677">
    <property type="term" value="F:DNA binding"/>
    <property type="evidence" value="ECO:0007669"/>
    <property type="project" value="UniProtKB-KW"/>
</dbReference>
<feature type="domain" description="HTH lysR-type" evidence="6">
    <location>
        <begin position="1"/>
        <end position="59"/>
    </location>
</feature>
<keyword evidence="2" id="KW-0805">Transcription regulation</keyword>
<evidence type="ECO:0000313" key="7">
    <source>
        <dbReference type="EMBL" id="SHI51554.1"/>
    </source>
</evidence>
<gene>
    <name evidence="7" type="ORF">SAMN05421803_101454</name>
</gene>
<dbReference type="RefSeq" id="WP_073374353.1">
    <property type="nucleotide sequence ID" value="NZ_FQZK01000001.1"/>
</dbReference>
<dbReference type="Pfam" id="PF00126">
    <property type="entry name" value="HTH_1"/>
    <property type="match status" value="1"/>
</dbReference>
<dbReference type="InterPro" id="IPR036388">
    <property type="entry name" value="WH-like_DNA-bd_sf"/>
</dbReference>
<dbReference type="InterPro" id="IPR050176">
    <property type="entry name" value="LTTR"/>
</dbReference>
<evidence type="ECO:0000256" key="2">
    <source>
        <dbReference type="ARBA" id="ARBA00023015"/>
    </source>
</evidence>
<evidence type="ECO:0000256" key="3">
    <source>
        <dbReference type="ARBA" id="ARBA00023125"/>
    </source>
</evidence>
<dbReference type="PANTHER" id="PTHR30579:SF2">
    <property type="entry name" value="HTH-TYPE TRANSCRIPTIONAL REGULATOR ARGP"/>
    <property type="match status" value="1"/>
</dbReference>
<name>A0A1M6BSM0_9ACTN</name>
<dbReference type="InterPro" id="IPR036390">
    <property type="entry name" value="WH_DNA-bd_sf"/>
</dbReference>
<proteinExistence type="inferred from homology"/>